<comment type="caution">
    <text evidence="2">The sequence shown here is derived from an EMBL/GenBank/DDBJ whole genome shotgun (WGS) entry which is preliminary data.</text>
</comment>
<dbReference type="EMBL" id="BKCJ010567711">
    <property type="protein sequence ID" value="GFB17218.1"/>
    <property type="molecule type" value="Genomic_DNA"/>
</dbReference>
<name>A0A699L2W8_TANCI</name>
<reference evidence="2" key="1">
    <citation type="journal article" date="2019" name="Sci. Rep.">
        <title>Draft genome of Tanacetum cinerariifolium, the natural source of mosquito coil.</title>
        <authorList>
            <person name="Yamashiro T."/>
            <person name="Shiraishi A."/>
            <person name="Satake H."/>
            <person name="Nakayama K."/>
        </authorList>
    </citation>
    <scope>NUCLEOTIDE SEQUENCE</scope>
</reference>
<accession>A0A699L2W8</accession>
<dbReference type="AlphaFoldDB" id="A0A699L2W8"/>
<gene>
    <name evidence="2" type="ORF">Tci_689189</name>
</gene>
<feature type="region of interest" description="Disordered" evidence="1">
    <location>
        <begin position="1"/>
        <end position="24"/>
    </location>
</feature>
<evidence type="ECO:0000256" key="1">
    <source>
        <dbReference type="SAM" id="MobiDB-lite"/>
    </source>
</evidence>
<organism evidence="2">
    <name type="scientific">Tanacetum cinerariifolium</name>
    <name type="common">Dalmatian daisy</name>
    <name type="synonym">Chrysanthemum cinerariifolium</name>
    <dbReference type="NCBI Taxonomy" id="118510"/>
    <lineage>
        <taxon>Eukaryota</taxon>
        <taxon>Viridiplantae</taxon>
        <taxon>Streptophyta</taxon>
        <taxon>Embryophyta</taxon>
        <taxon>Tracheophyta</taxon>
        <taxon>Spermatophyta</taxon>
        <taxon>Magnoliopsida</taxon>
        <taxon>eudicotyledons</taxon>
        <taxon>Gunneridae</taxon>
        <taxon>Pentapetalae</taxon>
        <taxon>asterids</taxon>
        <taxon>campanulids</taxon>
        <taxon>Asterales</taxon>
        <taxon>Asteraceae</taxon>
        <taxon>Asteroideae</taxon>
        <taxon>Anthemideae</taxon>
        <taxon>Anthemidinae</taxon>
        <taxon>Tanacetum</taxon>
    </lineage>
</organism>
<proteinExistence type="predicted"/>
<sequence length="77" mass="8439">MSFPNSPKDFKDKKDSTLPSDASMNDAPVIVLSSDDELTVPAVLVPRKRNRVPKKNNVLSNSVILVISSDDEKDAKI</sequence>
<evidence type="ECO:0000313" key="2">
    <source>
        <dbReference type="EMBL" id="GFB17218.1"/>
    </source>
</evidence>
<protein>
    <submittedName>
        <fullName evidence="2">Uncharacterized protein</fullName>
    </submittedName>
</protein>
<feature type="non-terminal residue" evidence="2">
    <location>
        <position position="77"/>
    </location>
</feature>